<keyword evidence="3" id="KW-1185">Reference proteome</keyword>
<evidence type="ECO:0000313" key="2">
    <source>
        <dbReference type="EMBL" id="NHN34991.1"/>
    </source>
</evidence>
<dbReference type="PROSITE" id="PS51257">
    <property type="entry name" value="PROKAR_LIPOPROTEIN"/>
    <property type="match status" value="1"/>
</dbReference>
<name>A0ABX0JLC2_9BACL</name>
<dbReference type="EMBL" id="JAAOIW010000025">
    <property type="protein sequence ID" value="NHN34991.1"/>
    <property type="molecule type" value="Genomic_DNA"/>
</dbReference>
<dbReference type="InterPro" id="IPR014247">
    <property type="entry name" value="Spore_lipoprot_YhcN/YlaJ"/>
</dbReference>
<dbReference type="InterPro" id="IPR019076">
    <property type="entry name" value="Spore_lipoprot_YhcN/YlaJ-like"/>
</dbReference>
<keyword evidence="2" id="KW-0449">Lipoprotein</keyword>
<evidence type="ECO:0000256" key="1">
    <source>
        <dbReference type="SAM" id="SignalP"/>
    </source>
</evidence>
<proteinExistence type="predicted"/>
<gene>
    <name evidence="2" type="ORF">G9U52_35225</name>
</gene>
<dbReference type="NCBIfam" id="TIGR02898">
    <property type="entry name" value="spore_YhcN_YlaJ"/>
    <property type="match status" value="1"/>
</dbReference>
<accession>A0ABX0JLC2</accession>
<comment type="caution">
    <text evidence="2">The sequence shown here is derived from an EMBL/GenBank/DDBJ whole genome shotgun (WGS) entry which is preliminary data.</text>
</comment>
<dbReference type="Proteomes" id="UP001165962">
    <property type="component" value="Unassembled WGS sequence"/>
</dbReference>
<sequence>MVNKRCMKMVIALTCVVLPIVATGCNDNNEVRQQGNRTDRIDRIQQQTDTNPADNRILVADQTAQKIVSIPGVKQANVVVTQRNAYVAAVLDDGQGQLSREIEDQIASKVRETDPTIQNVYVSTNPDFIDRVNAYVRDVQEGRPVAGFIEEFNEMVQRIFPNAR</sequence>
<keyword evidence="1" id="KW-0732">Signal</keyword>
<dbReference type="Pfam" id="PF09580">
    <property type="entry name" value="Spore_YhcN_YlaJ"/>
    <property type="match status" value="1"/>
</dbReference>
<organism evidence="2 3">
    <name type="scientific">Paenibacillus agricola</name>
    <dbReference type="NCBI Taxonomy" id="2716264"/>
    <lineage>
        <taxon>Bacteria</taxon>
        <taxon>Bacillati</taxon>
        <taxon>Bacillota</taxon>
        <taxon>Bacilli</taxon>
        <taxon>Bacillales</taxon>
        <taxon>Paenibacillaceae</taxon>
        <taxon>Paenibacillus</taxon>
    </lineage>
</organism>
<feature type="signal peptide" evidence="1">
    <location>
        <begin position="1"/>
        <end position="22"/>
    </location>
</feature>
<reference evidence="2" key="1">
    <citation type="submission" date="2020-03" db="EMBL/GenBank/DDBJ databases">
        <title>Draft sequencing of Paenibacilllus sp. S3N08.</title>
        <authorList>
            <person name="Kim D.-U."/>
        </authorList>
    </citation>
    <scope>NUCLEOTIDE SEQUENCE</scope>
    <source>
        <strain evidence="2">S3N08</strain>
    </source>
</reference>
<feature type="chain" id="PRO_5045145833" evidence="1">
    <location>
        <begin position="23"/>
        <end position="164"/>
    </location>
</feature>
<evidence type="ECO:0000313" key="3">
    <source>
        <dbReference type="Proteomes" id="UP001165962"/>
    </source>
</evidence>
<dbReference type="RefSeq" id="WP_166157001.1">
    <property type="nucleotide sequence ID" value="NZ_JAAOIW010000025.1"/>
</dbReference>
<protein>
    <submittedName>
        <fullName evidence="2">YhcN/YlaJ family sporulation lipoprotein</fullName>
    </submittedName>
</protein>